<sequence>MPDPFHDTSELALELRALFGSIFMEMPFYNLPGPLYTEKLQAVSTDRDGKTYIIFETAPTAVPFGSLTAEYYGSAISTKITLSRYLSIESKGSAQEHAPIFLGVYGFFFQIPNRSLTQPGL</sequence>
<dbReference type="Proteomes" id="UP000480548">
    <property type="component" value="Unassembled WGS sequence"/>
</dbReference>
<proteinExistence type="predicted"/>
<protein>
    <submittedName>
        <fullName evidence="1">Uncharacterized protein</fullName>
    </submittedName>
</protein>
<name>A0A7C8JFS5_ORBOL</name>
<dbReference type="EMBL" id="WIQW01000007">
    <property type="protein sequence ID" value="KAF3109257.1"/>
    <property type="molecule type" value="Genomic_DNA"/>
</dbReference>
<accession>A0A7C8JFS5</accession>
<gene>
    <name evidence="1" type="ORF">TWF102_010030</name>
    <name evidence="2" type="ORF">TWF703_002079</name>
</gene>
<dbReference type="AlphaFoldDB" id="A0A7C8JFS5"/>
<evidence type="ECO:0000313" key="2">
    <source>
        <dbReference type="EMBL" id="KAF3141284.1"/>
    </source>
</evidence>
<organism evidence="1 3">
    <name type="scientific">Orbilia oligospora</name>
    <name type="common">Nematode-trapping fungus</name>
    <name type="synonym">Arthrobotrys oligospora</name>
    <dbReference type="NCBI Taxonomy" id="2813651"/>
    <lineage>
        <taxon>Eukaryota</taxon>
        <taxon>Fungi</taxon>
        <taxon>Dikarya</taxon>
        <taxon>Ascomycota</taxon>
        <taxon>Pezizomycotina</taxon>
        <taxon>Orbiliomycetes</taxon>
        <taxon>Orbiliales</taxon>
        <taxon>Orbiliaceae</taxon>
        <taxon>Orbilia</taxon>
    </lineage>
</organism>
<evidence type="ECO:0000313" key="4">
    <source>
        <dbReference type="Proteomes" id="UP000480548"/>
    </source>
</evidence>
<dbReference type="EMBL" id="WIQZ01000014">
    <property type="protein sequence ID" value="KAF3141284.1"/>
    <property type="molecule type" value="Genomic_DNA"/>
</dbReference>
<comment type="caution">
    <text evidence="1">The sequence shown here is derived from an EMBL/GenBank/DDBJ whole genome shotgun (WGS) entry which is preliminary data.</text>
</comment>
<evidence type="ECO:0000313" key="1">
    <source>
        <dbReference type="EMBL" id="KAF3109257.1"/>
    </source>
</evidence>
<dbReference type="Proteomes" id="UP000475325">
    <property type="component" value="Unassembled WGS sequence"/>
</dbReference>
<evidence type="ECO:0000313" key="3">
    <source>
        <dbReference type="Proteomes" id="UP000475325"/>
    </source>
</evidence>
<reference evidence="3 4" key="1">
    <citation type="submission" date="2019-06" db="EMBL/GenBank/DDBJ databases">
        <authorList>
            <person name="Palmer J.M."/>
        </authorList>
    </citation>
    <scope>NUCLEOTIDE SEQUENCE [LARGE SCALE GENOMIC DNA]</scope>
    <source>
        <strain evidence="1 3">TWF102</strain>
        <strain evidence="2 4">TWF703</strain>
    </source>
</reference>